<keyword evidence="2" id="KW-1133">Transmembrane helix</keyword>
<name>D8LS93_ECTSI</name>
<dbReference type="EMBL" id="FN648927">
    <property type="protein sequence ID" value="CBN75150.1"/>
    <property type="molecule type" value="Genomic_DNA"/>
</dbReference>
<reference evidence="3 4" key="1">
    <citation type="journal article" date="2010" name="Nature">
        <title>The Ectocarpus genome and the independent evolution of multicellularity in brown algae.</title>
        <authorList>
            <person name="Cock J.M."/>
            <person name="Sterck L."/>
            <person name="Rouze P."/>
            <person name="Scornet D."/>
            <person name="Allen A.E."/>
            <person name="Amoutzias G."/>
            <person name="Anthouard V."/>
            <person name="Artiguenave F."/>
            <person name="Aury J.M."/>
            <person name="Badger J.H."/>
            <person name="Beszteri B."/>
            <person name="Billiau K."/>
            <person name="Bonnet E."/>
            <person name="Bothwell J.H."/>
            <person name="Bowler C."/>
            <person name="Boyen C."/>
            <person name="Brownlee C."/>
            <person name="Carrano C.J."/>
            <person name="Charrier B."/>
            <person name="Cho G.Y."/>
            <person name="Coelho S.M."/>
            <person name="Collen J."/>
            <person name="Corre E."/>
            <person name="Da Silva C."/>
            <person name="Delage L."/>
            <person name="Delaroque N."/>
            <person name="Dittami S.M."/>
            <person name="Doulbeau S."/>
            <person name="Elias M."/>
            <person name="Farnham G."/>
            <person name="Gachon C.M."/>
            <person name="Gschloessl B."/>
            <person name="Heesch S."/>
            <person name="Jabbari K."/>
            <person name="Jubin C."/>
            <person name="Kawai H."/>
            <person name="Kimura K."/>
            <person name="Kloareg B."/>
            <person name="Kupper F.C."/>
            <person name="Lang D."/>
            <person name="Le Bail A."/>
            <person name="Leblanc C."/>
            <person name="Lerouge P."/>
            <person name="Lohr M."/>
            <person name="Lopez P.J."/>
            <person name="Martens C."/>
            <person name="Maumus F."/>
            <person name="Michel G."/>
            <person name="Miranda-Saavedra D."/>
            <person name="Morales J."/>
            <person name="Moreau H."/>
            <person name="Motomura T."/>
            <person name="Nagasato C."/>
            <person name="Napoli C.A."/>
            <person name="Nelson D.R."/>
            <person name="Nyvall-Collen P."/>
            <person name="Peters A.F."/>
            <person name="Pommier C."/>
            <person name="Potin P."/>
            <person name="Poulain J."/>
            <person name="Quesneville H."/>
            <person name="Read B."/>
            <person name="Rensing S.A."/>
            <person name="Ritter A."/>
            <person name="Rousvoal S."/>
            <person name="Samanta M."/>
            <person name="Samson G."/>
            <person name="Schroeder D.C."/>
            <person name="Segurens B."/>
            <person name="Strittmatter M."/>
            <person name="Tonon T."/>
            <person name="Tregear J.W."/>
            <person name="Valentin K."/>
            <person name="von Dassow P."/>
            <person name="Yamagishi T."/>
            <person name="Van de Peer Y."/>
            <person name="Wincker P."/>
        </authorList>
    </citation>
    <scope>NUCLEOTIDE SEQUENCE [LARGE SCALE GENOMIC DNA]</scope>
    <source>
        <strain evidence="4">Ec32 / CCAP1310/4</strain>
    </source>
</reference>
<accession>D8LS93</accession>
<sequence length="262" mass="27237">MADTMTTALYIIVLAAWFFLMCVILRCCSDGEPQTLFFDLDPEMNLAVAESHRKPSVTAVVDGEPARFARVQVLGAAATAEEGKGGTRHEDLTLDGLEIPAVTGRTAAAGDDLPAAQEVWSPILALRTFVEPLTSRASAAFRNFHVSFFDGQEEVGGVVTGGASGDGGMAARAEEERSSVAGTASGGGGAAAPEAVRVASAERCWPAVPGGIEFADVSNEHERAAAAERERAAGEGEEEVKVADTGEMSSDGDLQDSHRVAV</sequence>
<keyword evidence="2" id="KW-0472">Membrane</keyword>
<gene>
    <name evidence="3" type="ORF">Esi_0070_0108</name>
</gene>
<feature type="transmembrane region" description="Helical" evidence="2">
    <location>
        <begin position="7"/>
        <end position="26"/>
    </location>
</feature>
<dbReference type="InParanoid" id="D8LS93"/>
<evidence type="ECO:0000313" key="4">
    <source>
        <dbReference type="Proteomes" id="UP000002630"/>
    </source>
</evidence>
<evidence type="ECO:0000313" key="3">
    <source>
        <dbReference type="EMBL" id="CBN75150.1"/>
    </source>
</evidence>
<feature type="compositionally biased region" description="Basic and acidic residues" evidence="1">
    <location>
        <begin position="219"/>
        <end position="244"/>
    </location>
</feature>
<dbReference type="OrthoDB" id="10405663at2759"/>
<keyword evidence="2" id="KW-0812">Transmembrane</keyword>
<protein>
    <submittedName>
        <fullName evidence="3">Uncharacterized protein</fullName>
    </submittedName>
</protein>
<feature type="region of interest" description="Disordered" evidence="1">
    <location>
        <begin position="162"/>
        <end position="191"/>
    </location>
</feature>
<feature type="region of interest" description="Disordered" evidence="1">
    <location>
        <begin position="219"/>
        <end position="262"/>
    </location>
</feature>
<proteinExistence type="predicted"/>
<dbReference type="EMBL" id="FN649751">
    <property type="protein sequence ID" value="CBN75150.1"/>
    <property type="molecule type" value="Genomic_DNA"/>
</dbReference>
<evidence type="ECO:0000256" key="1">
    <source>
        <dbReference type="SAM" id="MobiDB-lite"/>
    </source>
</evidence>
<dbReference type="Proteomes" id="UP000002630">
    <property type="component" value="Linkage Group LG26"/>
</dbReference>
<evidence type="ECO:0000256" key="2">
    <source>
        <dbReference type="SAM" id="Phobius"/>
    </source>
</evidence>
<organism evidence="3 4">
    <name type="scientific">Ectocarpus siliculosus</name>
    <name type="common">Brown alga</name>
    <name type="synonym">Conferva siliculosa</name>
    <dbReference type="NCBI Taxonomy" id="2880"/>
    <lineage>
        <taxon>Eukaryota</taxon>
        <taxon>Sar</taxon>
        <taxon>Stramenopiles</taxon>
        <taxon>Ochrophyta</taxon>
        <taxon>PX clade</taxon>
        <taxon>Phaeophyceae</taxon>
        <taxon>Ectocarpales</taxon>
        <taxon>Ectocarpaceae</taxon>
        <taxon>Ectocarpus</taxon>
    </lineage>
</organism>
<keyword evidence="4" id="KW-1185">Reference proteome</keyword>
<dbReference type="AlphaFoldDB" id="D8LS93"/>